<evidence type="ECO:0000313" key="3">
    <source>
        <dbReference type="Proteomes" id="UP000190037"/>
    </source>
</evidence>
<gene>
    <name evidence="2" type="ORF">B4N89_43020</name>
</gene>
<dbReference type="EMBL" id="MWQN01000004">
    <property type="protein sequence ID" value="OPC77299.1"/>
    <property type="molecule type" value="Genomic_DNA"/>
</dbReference>
<dbReference type="OrthoDB" id="3824180at2"/>
<sequence length="149" mass="16946">MSDREQRAKTVANFWKGVDSHDWDLVASTLADDFVRIGMRDNEEDTCRGKDAYIAFVSGVIGRTRTHELRSRFTFLSDDGRYAFNEAVETITYAPGEQPLAMRFANYLELNDDGLIRKLDIFWKTPSTMPPDWITVDSIIGDEPTAETA</sequence>
<dbReference type="Pfam" id="PF12680">
    <property type="entry name" value="SnoaL_2"/>
    <property type="match status" value="1"/>
</dbReference>
<evidence type="ECO:0000313" key="2">
    <source>
        <dbReference type="EMBL" id="OPC77299.1"/>
    </source>
</evidence>
<dbReference type="AlphaFoldDB" id="A0A1T3NKC5"/>
<organism evidence="2 3">
    <name type="scientific">Embleya scabrispora</name>
    <dbReference type="NCBI Taxonomy" id="159449"/>
    <lineage>
        <taxon>Bacteria</taxon>
        <taxon>Bacillati</taxon>
        <taxon>Actinomycetota</taxon>
        <taxon>Actinomycetes</taxon>
        <taxon>Kitasatosporales</taxon>
        <taxon>Streptomycetaceae</taxon>
        <taxon>Embleya</taxon>
    </lineage>
</organism>
<dbReference type="Proteomes" id="UP000190037">
    <property type="component" value="Unassembled WGS sequence"/>
</dbReference>
<dbReference type="SUPFAM" id="SSF54427">
    <property type="entry name" value="NTF2-like"/>
    <property type="match status" value="1"/>
</dbReference>
<reference evidence="2 3" key="1">
    <citation type="submission" date="2017-03" db="EMBL/GenBank/DDBJ databases">
        <title>Draft genome sequence of Streptomyces scabrisporus NF3, endophyte isolated from Amphipterygium adstringens.</title>
        <authorList>
            <person name="Vazquez M."/>
            <person name="Ceapa C.D."/>
            <person name="Rodriguez Luna D."/>
            <person name="Sanchez Esquivel S."/>
        </authorList>
    </citation>
    <scope>NUCLEOTIDE SEQUENCE [LARGE SCALE GENOMIC DNA]</scope>
    <source>
        <strain evidence="2 3">NF3</strain>
    </source>
</reference>
<protein>
    <recommendedName>
        <fullName evidence="1">SnoaL-like domain-containing protein</fullName>
    </recommendedName>
</protein>
<name>A0A1T3NKC5_9ACTN</name>
<dbReference type="RefSeq" id="WP_078982057.1">
    <property type="nucleotide sequence ID" value="NZ_MWQN01000004.1"/>
</dbReference>
<dbReference type="Gene3D" id="3.10.450.50">
    <property type="match status" value="1"/>
</dbReference>
<feature type="domain" description="SnoaL-like" evidence="1">
    <location>
        <begin position="11"/>
        <end position="117"/>
    </location>
</feature>
<comment type="caution">
    <text evidence="2">The sequence shown here is derived from an EMBL/GenBank/DDBJ whole genome shotgun (WGS) entry which is preliminary data.</text>
</comment>
<dbReference type="InterPro" id="IPR032710">
    <property type="entry name" value="NTF2-like_dom_sf"/>
</dbReference>
<evidence type="ECO:0000259" key="1">
    <source>
        <dbReference type="Pfam" id="PF12680"/>
    </source>
</evidence>
<keyword evidence="3" id="KW-1185">Reference proteome</keyword>
<accession>A0A1T3NKC5</accession>
<dbReference type="InterPro" id="IPR037401">
    <property type="entry name" value="SnoaL-like"/>
</dbReference>
<proteinExistence type="predicted"/>